<dbReference type="Proteomes" id="UP000466442">
    <property type="component" value="Linkage Group LG12"/>
</dbReference>
<dbReference type="Pfam" id="PF15159">
    <property type="entry name" value="PIG-Y"/>
    <property type="match status" value="1"/>
</dbReference>
<evidence type="ECO:0000313" key="3">
    <source>
        <dbReference type="Proteomes" id="UP000466442"/>
    </source>
</evidence>
<keyword evidence="1" id="KW-1133">Transmembrane helix</keyword>
<organism evidence="2 3">
    <name type="scientific">Apolygus lucorum</name>
    <name type="common">Small green plant bug</name>
    <name type="synonym">Lygocoris lucorum</name>
    <dbReference type="NCBI Taxonomy" id="248454"/>
    <lineage>
        <taxon>Eukaryota</taxon>
        <taxon>Metazoa</taxon>
        <taxon>Ecdysozoa</taxon>
        <taxon>Arthropoda</taxon>
        <taxon>Hexapoda</taxon>
        <taxon>Insecta</taxon>
        <taxon>Pterygota</taxon>
        <taxon>Neoptera</taxon>
        <taxon>Paraneoptera</taxon>
        <taxon>Hemiptera</taxon>
        <taxon>Heteroptera</taxon>
        <taxon>Panheteroptera</taxon>
        <taxon>Cimicomorpha</taxon>
        <taxon>Miridae</taxon>
        <taxon>Mirini</taxon>
        <taxon>Apolygus</taxon>
    </lineage>
</organism>
<proteinExistence type="predicted"/>
<comment type="caution">
    <text evidence="2">The sequence shown here is derived from an EMBL/GenBank/DDBJ whole genome shotgun (WGS) entry which is preliminary data.</text>
</comment>
<keyword evidence="1" id="KW-0472">Membrane</keyword>
<sequence>MNNNNNTLAYLKLSCSFYFRLTRLSSHADLWTNRLENISENLLPQVLMFRSDLSKLELSRFCRGSGPIMDDYQPELSKWEYYYLLFLVILPVKLFCDLWAWMGWEVFKNN</sequence>
<dbReference type="EMBL" id="WIXP02000012">
    <property type="protein sequence ID" value="KAF6201735.1"/>
    <property type="molecule type" value="Genomic_DNA"/>
</dbReference>
<keyword evidence="1" id="KW-0812">Transmembrane</keyword>
<protein>
    <submittedName>
        <fullName evidence="2">Uncharacterized protein</fullName>
    </submittedName>
</protein>
<accession>A0A8S9X2B2</accession>
<gene>
    <name evidence="2" type="ORF">GE061_004130</name>
</gene>
<dbReference type="AlphaFoldDB" id="A0A8S9X2B2"/>
<feature type="transmembrane region" description="Helical" evidence="1">
    <location>
        <begin position="81"/>
        <end position="102"/>
    </location>
</feature>
<reference evidence="2" key="1">
    <citation type="journal article" date="2021" name="Mol. Ecol. Resour.">
        <title>Apolygus lucorum genome provides insights into omnivorousness and mesophyll feeding.</title>
        <authorList>
            <person name="Liu Y."/>
            <person name="Liu H."/>
            <person name="Wang H."/>
            <person name="Huang T."/>
            <person name="Liu B."/>
            <person name="Yang B."/>
            <person name="Yin L."/>
            <person name="Li B."/>
            <person name="Zhang Y."/>
            <person name="Zhang S."/>
            <person name="Jiang F."/>
            <person name="Zhang X."/>
            <person name="Ren Y."/>
            <person name="Wang B."/>
            <person name="Wang S."/>
            <person name="Lu Y."/>
            <person name="Wu K."/>
            <person name="Fan W."/>
            <person name="Wang G."/>
        </authorList>
    </citation>
    <scope>NUCLEOTIDE SEQUENCE</scope>
    <source>
        <strain evidence="2">12Hb</strain>
    </source>
</reference>
<name>A0A8S9X2B2_APOLU</name>
<keyword evidence="3" id="KW-1185">Reference proteome</keyword>
<dbReference type="InterPro" id="IPR029164">
    <property type="entry name" value="PIG-Y"/>
</dbReference>
<evidence type="ECO:0000313" key="2">
    <source>
        <dbReference type="EMBL" id="KAF6201735.1"/>
    </source>
</evidence>
<evidence type="ECO:0000256" key="1">
    <source>
        <dbReference type="SAM" id="Phobius"/>
    </source>
</evidence>